<evidence type="ECO:0000313" key="8">
    <source>
        <dbReference type="Proteomes" id="UP000505077"/>
    </source>
</evidence>
<protein>
    <submittedName>
        <fullName evidence="7">O-acetylhomoserine/O-acetylserine sulfhydrylase</fullName>
    </submittedName>
</protein>
<keyword evidence="4 5" id="KW-0663">Pyridoxal phosphate</keyword>
<dbReference type="NCBIfam" id="TIGR01326">
    <property type="entry name" value="OAH_OAS_sulfhy"/>
    <property type="match status" value="1"/>
</dbReference>
<dbReference type="CDD" id="cd00614">
    <property type="entry name" value="CGS_like"/>
    <property type="match status" value="1"/>
</dbReference>
<proteinExistence type="inferred from homology"/>
<dbReference type="SUPFAM" id="SSF53383">
    <property type="entry name" value="PLP-dependent transferases"/>
    <property type="match status" value="1"/>
</dbReference>
<dbReference type="AlphaFoldDB" id="A0A6L2R5S5"/>
<dbReference type="FunFam" id="3.40.640.10:FF:000035">
    <property type="entry name" value="O-succinylhomoserine sulfhydrylase"/>
    <property type="match status" value="1"/>
</dbReference>
<dbReference type="Gene3D" id="3.40.640.10">
    <property type="entry name" value="Type I PLP-dependent aspartate aminotransferase-like (Major domain)"/>
    <property type="match status" value="1"/>
</dbReference>
<comment type="cofactor">
    <cofactor evidence="1 6">
        <name>pyridoxal 5'-phosphate</name>
        <dbReference type="ChEBI" id="CHEBI:597326"/>
    </cofactor>
</comment>
<evidence type="ECO:0000256" key="6">
    <source>
        <dbReference type="RuleBase" id="RU362118"/>
    </source>
</evidence>
<comment type="caution">
    <text evidence="7">The sequence shown here is derived from an EMBL/GenBank/DDBJ whole genome shotgun (WGS) entry which is preliminary data.</text>
</comment>
<dbReference type="InterPro" id="IPR015424">
    <property type="entry name" value="PyrdxlP-dep_Trfase"/>
</dbReference>
<name>A0A6L2R5S5_9BACT</name>
<dbReference type="GO" id="GO:0030170">
    <property type="term" value="F:pyridoxal phosphate binding"/>
    <property type="evidence" value="ECO:0007669"/>
    <property type="project" value="InterPro"/>
</dbReference>
<dbReference type="PANTHER" id="PTHR43797">
    <property type="entry name" value="HOMOCYSTEINE/CYSTEINE SYNTHASE"/>
    <property type="match status" value="1"/>
</dbReference>
<reference evidence="7 8" key="1">
    <citation type="journal article" date="2020" name="ISME J.">
        <title>Parallel Reductive Genome Evolution in Desulfovibrio Ectosymbionts Independently Acquired by Trichonympha Protists in the Termite Gut.</title>
        <authorList>
            <person name="Takeuchi M."/>
            <person name="Kuwahara H."/>
            <person name="Murakami T."/>
            <person name="Takahashi K."/>
            <person name="Kajitani R."/>
            <person name="Toyoda A."/>
            <person name="Itoh T."/>
            <person name="Ohkuma M."/>
            <person name="Hongoh Y."/>
        </authorList>
    </citation>
    <scope>NUCLEOTIDE SEQUENCE [LARGE SCALE GENOMIC DNA]</scope>
    <source>
        <strain evidence="7">ZnDsv-02</strain>
    </source>
</reference>
<dbReference type="InterPro" id="IPR000277">
    <property type="entry name" value="Cys/Met-Metab_PyrdxlP-dep_enz"/>
</dbReference>
<dbReference type="InterPro" id="IPR015422">
    <property type="entry name" value="PyrdxlP-dep_Trfase_small"/>
</dbReference>
<dbReference type="Gene3D" id="3.90.1150.10">
    <property type="entry name" value="Aspartate Aminotransferase, domain 1"/>
    <property type="match status" value="1"/>
</dbReference>
<accession>A0A6L2R5S5</accession>
<dbReference type="InterPro" id="IPR015421">
    <property type="entry name" value="PyrdxlP-dep_Trfase_major"/>
</dbReference>
<evidence type="ECO:0000256" key="1">
    <source>
        <dbReference type="ARBA" id="ARBA00001933"/>
    </source>
</evidence>
<dbReference type="Pfam" id="PF01053">
    <property type="entry name" value="Cys_Met_Meta_PP"/>
    <property type="match status" value="1"/>
</dbReference>
<dbReference type="GO" id="GO:0019346">
    <property type="term" value="P:transsulfuration"/>
    <property type="evidence" value="ECO:0007669"/>
    <property type="project" value="InterPro"/>
</dbReference>
<organism evidence="7 8">
    <name type="scientific">Candidatus Desulfovibrio kirbyi</name>
    <dbReference type="NCBI Taxonomy" id="2696086"/>
    <lineage>
        <taxon>Bacteria</taxon>
        <taxon>Pseudomonadati</taxon>
        <taxon>Thermodesulfobacteriota</taxon>
        <taxon>Desulfovibrionia</taxon>
        <taxon>Desulfovibrionales</taxon>
        <taxon>Desulfovibrionaceae</taxon>
        <taxon>Desulfovibrio</taxon>
    </lineage>
</organism>
<dbReference type="EMBL" id="BLLL01000005">
    <property type="protein sequence ID" value="GFH62802.1"/>
    <property type="molecule type" value="Genomic_DNA"/>
</dbReference>
<dbReference type="PANTHER" id="PTHR43797:SF2">
    <property type="entry name" value="HOMOCYSTEINE_CYSTEINE SYNTHASE"/>
    <property type="match status" value="1"/>
</dbReference>
<dbReference type="InterPro" id="IPR006235">
    <property type="entry name" value="OAc-hSer/O-AcSer_sulfhydrylase"/>
</dbReference>
<dbReference type="GO" id="GO:0003961">
    <property type="term" value="F:O-acetylhomoserine aminocarboxypropyltransferase activity"/>
    <property type="evidence" value="ECO:0007669"/>
    <property type="project" value="TreeGrafter"/>
</dbReference>
<gene>
    <name evidence="7" type="primary">metY</name>
    <name evidence="7" type="ORF">ZNDK_0573</name>
</gene>
<dbReference type="Proteomes" id="UP000505077">
    <property type="component" value="Unassembled WGS sequence"/>
</dbReference>
<evidence type="ECO:0000256" key="3">
    <source>
        <dbReference type="ARBA" id="ARBA00022679"/>
    </source>
</evidence>
<evidence type="ECO:0000256" key="5">
    <source>
        <dbReference type="PIRSR" id="PIRSR001434-2"/>
    </source>
</evidence>
<sequence>MAAITNQQTWEFETKQVHVGQEAPDPASDARAVPIYQTTSYVFRDSAHAADRFGLRDAGNIYGRLTNSTQDVLEKRLADLEGGVAALAVASGAAALTYTFQNLALAGDHIVSARTIYGGTYNLLAHTLPQYGISTTFVDPYEKDAFAKAIQPNTKALFIETLGNPHSNIIDIEAVAALAHANKIPLVVDATFTPPNLLRPIDYGADIVVHSATKFIGGHGTTLGGIIVDSGKFDWEASGKFPSITEPNPSYHGISFTKAVGAAAFVVKIRAILLRDTGACIAPFSAFLLLQGVETLSLRVERHVENALKVVDFLKKHPKVEKIHHPSLPDDPSHALYAKYFPKGAGSIFTFEIKGGEKDAREFIDRLQIFSLLANVADVKSLVIHPASTTHSQLDEAELAEQGIMPNTVRLSIGIEHIRDILADLEQAFREI</sequence>
<evidence type="ECO:0000256" key="4">
    <source>
        <dbReference type="ARBA" id="ARBA00022898"/>
    </source>
</evidence>
<dbReference type="PROSITE" id="PS00868">
    <property type="entry name" value="CYS_MET_METAB_PP"/>
    <property type="match status" value="1"/>
</dbReference>
<dbReference type="InterPro" id="IPR054542">
    <property type="entry name" value="Cys_met_metab_PP"/>
</dbReference>
<evidence type="ECO:0000313" key="7">
    <source>
        <dbReference type="EMBL" id="GFH62802.1"/>
    </source>
</evidence>
<dbReference type="GO" id="GO:0004124">
    <property type="term" value="F:cysteine synthase activity"/>
    <property type="evidence" value="ECO:0007669"/>
    <property type="project" value="TreeGrafter"/>
</dbReference>
<dbReference type="PIRSF" id="PIRSF001434">
    <property type="entry name" value="CGS"/>
    <property type="match status" value="1"/>
</dbReference>
<dbReference type="GO" id="GO:0006535">
    <property type="term" value="P:cysteine biosynthetic process from serine"/>
    <property type="evidence" value="ECO:0007669"/>
    <property type="project" value="TreeGrafter"/>
</dbReference>
<keyword evidence="3" id="KW-0808">Transferase</keyword>
<feature type="modified residue" description="N6-(pyridoxal phosphate)lysine" evidence="5">
    <location>
        <position position="214"/>
    </location>
</feature>
<dbReference type="GO" id="GO:0071269">
    <property type="term" value="P:L-homocysteine biosynthetic process"/>
    <property type="evidence" value="ECO:0007669"/>
    <property type="project" value="TreeGrafter"/>
</dbReference>
<comment type="similarity">
    <text evidence="2 6">Belongs to the trans-sulfuration enzymes family.</text>
</comment>
<evidence type="ECO:0000256" key="2">
    <source>
        <dbReference type="ARBA" id="ARBA00009077"/>
    </source>
</evidence>
<dbReference type="GO" id="GO:0005737">
    <property type="term" value="C:cytoplasm"/>
    <property type="evidence" value="ECO:0007669"/>
    <property type="project" value="TreeGrafter"/>
</dbReference>